<dbReference type="Proteomes" id="UP000799118">
    <property type="component" value="Unassembled WGS sequence"/>
</dbReference>
<keyword evidence="1" id="KW-0812">Transmembrane</keyword>
<feature type="transmembrane region" description="Helical" evidence="1">
    <location>
        <begin position="7"/>
        <end position="30"/>
    </location>
</feature>
<evidence type="ECO:0000256" key="1">
    <source>
        <dbReference type="SAM" id="Phobius"/>
    </source>
</evidence>
<dbReference type="OrthoDB" id="3357408at2759"/>
<feature type="transmembrane region" description="Helical" evidence="1">
    <location>
        <begin position="133"/>
        <end position="154"/>
    </location>
</feature>
<feature type="transmembrane region" description="Helical" evidence="1">
    <location>
        <begin position="50"/>
        <end position="74"/>
    </location>
</feature>
<protein>
    <submittedName>
        <fullName evidence="2">Uncharacterized protein</fullName>
    </submittedName>
</protein>
<accession>A0A6A4HGZ1</accession>
<feature type="transmembrane region" description="Helical" evidence="1">
    <location>
        <begin position="271"/>
        <end position="291"/>
    </location>
</feature>
<name>A0A6A4HGZ1_9AGAR</name>
<organism evidence="2 3">
    <name type="scientific">Gymnopus androsaceus JB14</name>
    <dbReference type="NCBI Taxonomy" id="1447944"/>
    <lineage>
        <taxon>Eukaryota</taxon>
        <taxon>Fungi</taxon>
        <taxon>Dikarya</taxon>
        <taxon>Basidiomycota</taxon>
        <taxon>Agaricomycotina</taxon>
        <taxon>Agaricomycetes</taxon>
        <taxon>Agaricomycetidae</taxon>
        <taxon>Agaricales</taxon>
        <taxon>Marasmiineae</taxon>
        <taxon>Omphalotaceae</taxon>
        <taxon>Gymnopus</taxon>
    </lineage>
</organism>
<feature type="transmembrane region" description="Helical" evidence="1">
    <location>
        <begin position="242"/>
        <end position="265"/>
    </location>
</feature>
<evidence type="ECO:0000313" key="2">
    <source>
        <dbReference type="EMBL" id="KAE9396828.1"/>
    </source>
</evidence>
<evidence type="ECO:0000313" key="3">
    <source>
        <dbReference type="Proteomes" id="UP000799118"/>
    </source>
</evidence>
<dbReference type="AlphaFoldDB" id="A0A6A4HGZ1"/>
<keyword evidence="3" id="KW-1185">Reference proteome</keyword>
<keyword evidence="1" id="KW-1133">Transmembrane helix</keyword>
<feature type="transmembrane region" description="Helical" evidence="1">
    <location>
        <begin position="174"/>
        <end position="193"/>
    </location>
</feature>
<reference evidence="2" key="1">
    <citation type="journal article" date="2019" name="Environ. Microbiol.">
        <title>Fungal ecological strategies reflected in gene transcription - a case study of two litter decomposers.</title>
        <authorList>
            <person name="Barbi F."/>
            <person name="Kohler A."/>
            <person name="Barry K."/>
            <person name="Baskaran P."/>
            <person name="Daum C."/>
            <person name="Fauchery L."/>
            <person name="Ihrmark K."/>
            <person name="Kuo A."/>
            <person name="LaButti K."/>
            <person name="Lipzen A."/>
            <person name="Morin E."/>
            <person name="Grigoriev I.V."/>
            <person name="Henrissat B."/>
            <person name="Lindahl B."/>
            <person name="Martin F."/>
        </authorList>
    </citation>
    <scope>NUCLEOTIDE SEQUENCE</scope>
    <source>
        <strain evidence="2">JB14</strain>
    </source>
</reference>
<keyword evidence="1" id="KW-0472">Membrane</keyword>
<dbReference type="EMBL" id="ML769507">
    <property type="protein sequence ID" value="KAE9396828.1"/>
    <property type="molecule type" value="Genomic_DNA"/>
</dbReference>
<gene>
    <name evidence="2" type="ORF">BT96DRAFT_977270</name>
</gene>
<proteinExistence type="predicted"/>
<sequence length="338" mass="37441">MAETTGILIAQLLSLFLSSLFWGIFLITFIQSIRCLLWDSKGIRKSASIISWPMLIVAVLLALFPTFDVALGLAQNIEAIKSFASPINGSAARLPSALTNWSIILKTCNLVVGKLISDGAWVYRCWVVHNRKWLIIAFPTFLWLSYLCLSIYAICEEVQSAGNPLLVFTGSTSSRIVDITASAWAISLVNNFLTNGLIVHRIRQVDKENSMYTAAQDAGSVRTRIHIRTLFDQRQRTRLQNVMLVIIESGLLYTTVALISFIAFLSGSTSFYATSSAEIQILSIAFNLVIIRSARPNDDVQMSTGRNHPTFPLRSLVIGEDAAEVSSMNEETWRGGKL</sequence>